<dbReference type="PANTHER" id="PTHR46248">
    <property type="entry name" value="EXPRESSED PROTEIN"/>
    <property type="match status" value="1"/>
</dbReference>
<dbReference type="Gramene" id="Pp3c11_9590V3.2">
    <property type="protein sequence ID" value="Pp3c11_9590V3.2"/>
    <property type="gene ID" value="Pp3c11_9590"/>
</dbReference>
<organism evidence="3 4">
    <name type="scientific">Physcomitrium patens</name>
    <name type="common">Spreading-leaved earth moss</name>
    <name type="synonym">Physcomitrella patens</name>
    <dbReference type="NCBI Taxonomy" id="3218"/>
    <lineage>
        <taxon>Eukaryota</taxon>
        <taxon>Viridiplantae</taxon>
        <taxon>Streptophyta</taxon>
        <taxon>Embryophyta</taxon>
        <taxon>Bryophyta</taxon>
        <taxon>Bryophytina</taxon>
        <taxon>Bryopsida</taxon>
        <taxon>Funariidae</taxon>
        <taxon>Funariales</taxon>
        <taxon>Funariaceae</taxon>
        <taxon>Physcomitrium</taxon>
    </lineage>
</organism>
<dbReference type="KEGG" id="ppp:112288987"/>
<evidence type="ECO:0000259" key="2">
    <source>
        <dbReference type="Pfam" id="PF14389"/>
    </source>
</evidence>
<dbReference type="Gramene" id="Pp3c11_9590V3.8">
    <property type="protein sequence ID" value="Pp3c11_9590V3.8"/>
    <property type="gene ID" value="Pp3c11_9590"/>
</dbReference>
<feature type="region of interest" description="Disordered" evidence="1">
    <location>
        <begin position="234"/>
        <end position="336"/>
    </location>
</feature>
<feature type="domain" description="Ternary complex factor MIP1 leucine-zipper" evidence="2">
    <location>
        <begin position="39"/>
        <end position="118"/>
    </location>
</feature>
<dbReference type="RefSeq" id="XP_024389581.1">
    <property type="nucleotide sequence ID" value="XM_024533813.2"/>
</dbReference>
<dbReference type="Gramene" id="Pp3c11_9590V3.3">
    <property type="protein sequence ID" value="Pp3c11_9590V3.3"/>
    <property type="gene ID" value="Pp3c11_9590"/>
</dbReference>
<feature type="compositionally biased region" description="Polar residues" evidence="1">
    <location>
        <begin position="489"/>
        <end position="498"/>
    </location>
</feature>
<keyword evidence="4" id="KW-1185">Reference proteome</keyword>
<feature type="compositionally biased region" description="Basic and acidic residues" evidence="1">
    <location>
        <begin position="286"/>
        <end position="298"/>
    </location>
</feature>
<dbReference type="InterPro" id="IPR025757">
    <property type="entry name" value="MIP1_Leuzipper"/>
</dbReference>
<evidence type="ECO:0000313" key="3">
    <source>
        <dbReference type="EnsemblPlants" id="Pp3c11_9590V3.2"/>
    </source>
</evidence>
<name>A0A7I4AA48_PHYPA</name>
<dbReference type="RefSeq" id="XP_024389585.1">
    <property type="nucleotide sequence ID" value="XM_024533817.2"/>
</dbReference>
<protein>
    <recommendedName>
        <fullName evidence="2">Ternary complex factor MIP1 leucine-zipper domain-containing protein</fullName>
    </recommendedName>
</protein>
<dbReference type="Proteomes" id="UP000006727">
    <property type="component" value="Chromosome 11"/>
</dbReference>
<dbReference type="AlphaFoldDB" id="A0A7I4AA48"/>
<evidence type="ECO:0000313" key="4">
    <source>
        <dbReference type="Proteomes" id="UP000006727"/>
    </source>
</evidence>
<feature type="compositionally biased region" description="Basic and acidic residues" evidence="1">
    <location>
        <begin position="514"/>
        <end position="526"/>
    </location>
</feature>
<proteinExistence type="predicted"/>
<feature type="compositionally biased region" description="Basic residues" evidence="1">
    <location>
        <begin position="262"/>
        <end position="272"/>
    </location>
</feature>
<dbReference type="EnsemblPlants" id="Pp3c11_9590V3.7">
    <property type="protein sequence ID" value="Pp3c11_9590V3.7"/>
    <property type="gene ID" value="Pp3c11_9590"/>
</dbReference>
<dbReference type="Pfam" id="PF14389">
    <property type="entry name" value="Lzipper-MIP1"/>
    <property type="match status" value="1"/>
</dbReference>
<dbReference type="PANTHER" id="PTHR46248:SF4">
    <property type="entry name" value="OS01G0147800 PROTEIN"/>
    <property type="match status" value="1"/>
</dbReference>
<dbReference type="RefSeq" id="XP_073393523.1">
    <property type="nucleotide sequence ID" value="XM_073537422.1"/>
</dbReference>
<accession>A0A7I4AA48</accession>
<dbReference type="RefSeq" id="XP_073393524.1">
    <property type="nucleotide sequence ID" value="XM_073537423.1"/>
</dbReference>
<dbReference type="RefSeq" id="XP_024389587.1">
    <property type="nucleotide sequence ID" value="XM_024533819.2"/>
</dbReference>
<dbReference type="RefSeq" id="XP_024389583.1">
    <property type="nucleotide sequence ID" value="XM_024533815.2"/>
</dbReference>
<dbReference type="OrthoDB" id="418495at2759"/>
<sequence>MQEIECALPLIPLSPLFNTIRVQHYDVEDNQSGLSSDLHSQRFALELEVANLKEKLTNELWLREALKSGLERSPGTLPKFPGYVPAKTRELLFEVAILEEEIIFLENHAVSLRQELQDDNEPGSFISFPPDSENEIVTVCKKPIVLEIEIPEIGTSGPPSTSEPTTPTLTVTPSVTPFATPEWGPSPSSSPSFMFDESIQLSSLEPSTFSLPLSMSSILVHDDESDSVPCQLNGNKLIRRGPSPSESLPANSDVRHTVVGKPSKKKATHKKSASLPSIARNAGNDAPRKSLTVKDVKSKSPPAAPLVVEKVYNGSKKSRRKEIHSRSPSLASSQLENKEKPYFRRCSSNREMRAECLPESTPSPIFEDEAMASIKCTVSTMIVSGSPPSKFHNCSSSPLTPTVQQGNQLQLVTPFKLPPTVKKKNIKELTLSDERRRTHDLVITRSLPPIKLMKASDKIVANPSKSCVQHRLIEENVFSGNGKACAKTKLSTTPTKQGSKVKPVQVQVPSSKSGDNDHPTSPHQEKVYPSNHRSGSHNVDNDDKDDKVEMACGPISDTTWLSEDLVRLFGSVCCKIRKHSSSSNSATSKMVVKPPALIGGSRKVFPYGRSQICDIRSQGALQLLQEYCSDDRGLSGSYDVRKHRALDVGPHRHHYKALKTTS</sequence>
<dbReference type="EnsemblPlants" id="Pp3c11_9590V3.3">
    <property type="protein sequence ID" value="Pp3c11_9590V3.3"/>
    <property type="gene ID" value="Pp3c11_9590"/>
</dbReference>
<feature type="compositionally biased region" description="Basic and acidic residues" evidence="1">
    <location>
        <begin position="539"/>
        <end position="548"/>
    </location>
</feature>
<dbReference type="EMBL" id="ABEU02000011">
    <property type="status" value="NOT_ANNOTATED_CDS"/>
    <property type="molecule type" value="Genomic_DNA"/>
</dbReference>
<dbReference type="GeneID" id="112288987"/>
<feature type="compositionally biased region" description="Polar residues" evidence="1">
    <location>
        <begin position="326"/>
        <end position="335"/>
    </location>
</feature>
<dbReference type="Gramene" id="Pp3c11_9590V3.7">
    <property type="protein sequence ID" value="Pp3c11_9590V3.7"/>
    <property type="gene ID" value="Pp3c11_9590"/>
</dbReference>
<dbReference type="RefSeq" id="XP_073393525.1">
    <property type="nucleotide sequence ID" value="XM_073537424.1"/>
</dbReference>
<gene>
    <name evidence="3" type="primary">LOC112288987</name>
</gene>
<feature type="region of interest" description="Disordered" evidence="1">
    <location>
        <begin position="489"/>
        <end position="548"/>
    </location>
</feature>
<reference evidence="3" key="3">
    <citation type="submission" date="2020-12" db="UniProtKB">
        <authorList>
            <consortium name="EnsemblPlants"/>
        </authorList>
    </citation>
    <scope>IDENTIFICATION</scope>
</reference>
<dbReference type="RefSeq" id="XP_024389582.1">
    <property type="nucleotide sequence ID" value="XM_024533814.2"/>
</dbReference>
<evidence type="ECO:0000256" key="1">
    <source>
        <dbReference type="SAM" id="MobiDB-lite"/>
    </source>
</evidence>
<reference evidence="3 4" key="2">
    <citation type="journal article" date="2018" name="Plant J.">
        <title>The Physcomitrella patens chromosome-scale assembly reveals moss genome structure and evolution.</title>
        <authorList>
            <person name="Lang D."/>
            <person name="Ullrich K.K."/>
            <person name="Murat F."/>
            <person name="Fuchs J."/>
            <person name="Jenkins J."/>
            <person name="Haas F.B."/>
            <person name="Piednoel M."/>
            <person name="Gundlach H."/>
            <person name="Van Bel M."/>
            <person name="Meyberg R."/>
            <person name="Vives C."/>
            <person name="Morata J."/>
            <person name="Symeonidi A."/>
            <person name="Hiss M."/>
            <person name="Muchero W."/>
            <person name="Kamisugi Y."/>
            <person name="Saleh O."/>
            <person name="Blanc G."/>
            <person name="Decker E.L."/>
            <person name="van Gessel N."/>
            <person name="Grimwood J."/>
            <person name="Hayes R.D."/>
            <person name="Graham S.W."/>
            <person name="Gunter L.E."/>
            <person name="McDaniel S.F."/>
            <person name="Hoernstein S.N.W."/>
            <person name="Larsson A."/>
            <person name="Li F.W."/>
            <person name="Perroud P.F."/>
            <person name="Phillips J."/>
            <person name="Ranjan P."/>
            <person name="Rokshar D.S."/>
            <person name="Rothfels C.J."/>
            <person name="Schneider L."/>
            <person name="Shu S."/>
            <person name="Stevenson D.W."/>
            <person name="Thummler F."/>
            <person name="Tillich M."/>
            <person name="Villarreal Aguilar J.C."/>
            <person name="Widiez T."/>
            <person name="Wong G.K."/>
            <person name="Wymore A."/>
            <person name="Zhang Y."/>
            <person name="Zimmer A.D."/>
            <person name="Quatrano R.S."/>
            <person name="Mayer K.F.X."/>
            <person name="Goodstein D."/>
            <person name="Casacuberta J.M."/>
            <person name="Vandepoele K."/>
            <person name="Reski R."/>
            <person name="Cuming A.C."/>
            <person name="Tuskan G.A."/>
            <person name="Maumus F."/>
            <person name="Salse J."/>
            <person name="Schmutz J."/>
            <person name="Rensing S.A."/>
        </authorList>
    </citation>
    <scope>NUCLEOTIDE SEQUENCE [LARGE SCALE GENOMIC DNA]</scope>
    <source>
        <strain evidence="3 4">cv. Gransden 2004</strain>
    </source>
</reference>
<dbReference type="EnsemblPlants" id="Pp3c11_9590V3.8">
    <property type="protein sequence ID" value="Pp3c11_9590V3.8"/>
    <property type="gene ID" value="Pp3c11_9590"/>
</dbReference>
<reference evidence="3 4" key="1">
    <citation type="journal article" date="2008" name="Science">
        <title>The Physcomitrella genome reveals evolutionary insights into the conquest of land by plants.</title>
        <authorList>
            <person name="Rensing S."/>
            <person name="Lang D."/>
            <person name="Zimmer A."/>
            <person name="Terry A."/>
            <person name="Salamov A."/>
            <person name="Shapiro H."/>
            <person name="Nishiyama T."/>
            <person name="Perroud P.-F."/>
            <person name="Lindquist E."/>
            <person name="Kamisugi Y."/>
            <person name="Tanahashi T."/>
            <person name="Sakakibara K."/>
            <person name="Fujita T."/>
            <person name="Oishi K."/>
            <person name="Shin-I T."/>
            <person name="Kuroki Y."/>
            <person name="Toyoda A."/>
            <person name="Suzuki Y."/>
            <person name="Hashimoto A."/>
            <person name="Yamaguchi K."/>
            <person name="Sugano A."/>
            <person name="Kohara Y."/>
            <person name="Fujiyama A."/>
            <person name="Anterola A."/>
            <person name="Aoki S."/>
            <person name="Ashton N."/>
            <person name="Barbazuk W.B."/>
            <person name="Barker E."/>
            <person name="Bennetzen J."/>
            <person name="Bezanilla M."/>
            <person name="Blankenship R."/>
            <person name="Cho S.H."/>
            <person name="Dutcher S."/>
            <person name="Estelle M."/>
            <person name="Fawcett J.A."/>
            <person name="Gundlach H."/>
            <person name="Hanada K."/>
            <person name="Heyl A."/>
            <person name="Hicks K.A."/>
            <person name="Hugh J."/>
            <person name="Lohr M."/>
            <person name="Mayer K."/>
            <person name="Melkozernov A."/>
            <person name="Murata T."/>
            <person name="Nelson D."/>
            <person name="Pils B."/>
            <person name="Prigge M."/>
            <person name="Reiss B."/>
            <person name="Renner T."/>
            <person name="Rombauts S."/>
            <person name="Rushton P."/>
            <person name="Sanderfoot A."/>
            <person name="Schween G."/>
            <person name="Shiu S.-H."/>
            <person name="Stueber K."/>
            <person name="Theodoulou F.L."/>
            <person name="Tu H."/>
            <person name="Van de Peer Y."/>
            <person name="Verrier P.J."/>
            <person name="Waters E."/>
            <person name="Wood A."/>
            <person name="Yang L."/>
            <person name="Cove D."/>
            <person name="Cuming A."/>
            <person name="Hasebe M."/>
            <person name="Lucas S."/>
            <person name="Mishler D.B."/>
            <person name="Reski R."/>
            <person name="Grigoriev I."/>
            <person name="Quatrano R.S."/>
            <person name="Boore J.L."/>
        </authorList>
    </citation>
    <scope>NUCLEOTIDE SEQUENCE [LARGE SCALE GENOMIC DNA]</scope>
    <source>
        <strain evidence="3 4">cv. Gransden 2004</strain>
    </source>
</reference>
<dbReference type="EnsemblPlants" id="Pp3c11_9590V3.2">
    <property type="protein sequence ID" value="Pp3c11_9590V3.2"/>
    <property type="gene ID" value="Pp3c11_9590"/>
</dbReference>